<dbReference type="Gene3D" id="3.40.50.1110">
    <property type="entry name" value="SGNH hydrolase"/>
    <property type="match status" value="1"/>
</dbReference>
<dbReference type="PANTHER" id="PTHR30383">
    <property type="entry name" value="THIOESTERASE 1/PROTEASE 1/LYSOPHOSPHOLIPASE L1"/>
    <property type="match status" value="1"/>
</dbReference>
<gene>
    <name evidence="1" type="ORF">PMES_02583</name>
</gene>
<name>A0A921NQ59_9RHOB</name>
<reference evidence="1" key="1">
    <citation type="submission" date="2013-03" db="EMBL/GenBank/DDBJ databases">
        <title>Genome Sequence of the Profundibacterium mesophilum strain KAUST100406-0324T from Red Sea, a novel genus in the family Rhodobacteraceae.</title>
        <authorList>
            <person name="Essack M."/>
            <person name="Alam I."/>
            <person name="Lafi F."/>
            <person name="Alawi W."/>
            <person name="Kamanu F."/>
            <person name="Al-Suwailem A."/>
            <person name="Lee O.O."/>
            <person name="Xu Y."/>
            <person name="Bajic V."/>
            <person name="Qian P.-Y."/>
            <person name="Archer J."/>
        </authorList>
    </citation>
    <scope>NUCLEOTIDE SEQUENCE</scope>
    <source>
        <strain evidence="1">KAUST100406-0324</strain>
    </source>
</reference>
<dbReference type="InterPro" id="IPR036514">
    <property type="entry name" value="SGNH_hydro_sf"/>
</dbReference>
<comment type="caution">
    <text evidence="1">The sequence shown here is derived from an EMBL/GenBank/DDBJ whole genome shotgun (WGS) entry which is preliminary data.</text>
</comment>
<organism evidence="1 2">
    <name type="scientific">Profundibacterium mesophilum KAUST100406-0324</name>
    <dbReference type="NCBI Taxonomy" id="1037889"/>
    <lineage>
        <taxon>Bacteria</taxon>
        <taxon>Pseudomonadati</taxon>
        <taxon>Pseudomonadota</taxon>
        <taxon>Alphaproteobacteria</taxon>
        <taxon>Rhodobacterales</taxon>
        <taxon>Roseobacteraceae</taxon>
        <taxon>Profundibacterium</taxon>
    </lineage>
</organism>
<protein>
    <submittedName>
        <fullName evidence="1">Lipase</fullName>
    </submittedName>
</protein>
<dbReference type="SUPFAM" id="SSF52266">
    <property type="entry name" value="SGNH hydrolase"/>
    <property type="match status" value="1"/>
</dbReference>
<dbReference type="RefSeq" id="WP_159966115.1">
    <property type="nucleotide sequence ID" value="NZ_APKE01000032.1"/>
</dbReference>
<dbReference type="CDD" id="cd19958">
    <property type="entry name" value="pyocin_knob"/>
    <property type="match status" value="1"/>
</dbReference>
<keyword evidence="2" id="KW-1185">Reference proteome</keyword>
<evidence type="ECO:0000313" key="2">
    <source>
        <dbReference type="Proteomes" id="UP000698242"/>
    </source>
</evidence>
<accession>A0A921NQ59</accession>
<dbReference type="PANTHER" id="PTHR30383:SF5">
    <property type="entry name" value="SGNH HYDROLASE-TYPE ESTERASE DOMAIN-CONTAINING PROTEIN"/>
    <property type="match status" value="1"/>
</dbReference>
<evidence type="ECO:0000313" key="1">
    <source>
        <dbReference type="EMBL" id="KAF0675062.1"/>
    </source>
</evidence>
<dbReference type="GO" id="GO:0004622">
    <property type="term" value="F:phosphatidylcholine lysophospholipase activity"/>
    <property type="evidence" value="ECO:0007669"/>
    <property type="project" value="TreeGrafter"/>
</dbReference>
<dbReference type="InterPro" id="IPR051532">
    <property type="entry name" value="Ester_Hydrolysis_Enzymes"/>
</dbReference>
<dbReference type="AlphaFoldDB" id="A0A921NQ59"/>
<sequence>MVAKTVVAVVEGNPISRDHQIIPRELRLLLEEIQSQALSTGPAFYQDTLAGLNALPVPDIGSTGFVLGDGTNNGVYRRGASAWNKTANLPSGFVDAFSALTTAQAAEATADDLAARAIQRQGAIPANSNVAAVTAPGVHLGKASQGYTGLPAGFDPSEAFHLFVSSPGGDAGGTGTARFVHQRIEVLTATGNRRRAWTRVNDSTATGVTTGVGAWLDVLGEIGAADLSPVYNWQGSIGGGDLNALVETGLYNVTTAMINAPAGAMVGALVEVASHSSYVRQTYHALDDPSDGWSRIIRPGAGIYYDWQRLATLPLAGKKIVILGDSITERGAWPAQVGDLTGAEVVNVGMGGTRMALHDNSLQEYYDPMSMHAIAGYIQTGNFQPLIDAANALFTFNGDDNRPQAAALAAMNWNTVDLIVSAHGTNDFSGSRPLGAATSTGNATFRGAINDIVTRILGTYPRLQLVFATPIYRARDGGSDTDTNLNGDKLTAFADAVLERAHARRVEVVDLHYTSGINAETAPTLLEPLPDGVHPLPAGDERIASRLAAALKARFA</sequence>
<dbReference type="InterPro" id="IPR001087">
    <property type="entry name" value="GDSL"/>
</dbReference>
<dbReference type="OrthoDB" id="7779280at2"/>
<dbReference type="EMBL" id="APKE01000032">
    <property type="protein sequence ID" value="KAF0675062.1"/>
    <property type="molecule type" value="Genomic_DNA"/>
</dbReference>
<dbReference type="Pfam" id="PF00657">
    <property type="entry name" value="Lipase_GDSL"/>
    <property type="match status" value="1"/>
</dbReference>
<dbReference type="Proteomes" id="UP000698242">
    <property type="component" value="Unassembled WGS sequence"/>
</dbReference>
<proteinExistence type="predicted"/>